<dbReference type="InterPro" id="IPR010542">
    <property type="entry name" value="Vert_HSTF_C"/>
</dbReference>
<evidence type="ECO:0000256" key="1">
    <source>
        <dbReference type="ARBA" id="ARBA00023015"/>
    </source>
</evidence>
<evidence type="ECO:0000313" key="7">
    <source>
        <dbReference type="Proteomes" id="UP001434883"/>
    </source>
</evidence>
<feature type="region of interest" description="Disordered" evidence="4">
    <location>
        <begin position="93"/>
        <end position="117"/>
    </location>
</feature>
<reference evidence="6 7" key="1">
    <citation type="submission" date="2021-06" db="EMBL/GenBank/DDBJ databases">
        <authorList>
            <person name="Palmer J.M."/>
        </authorList>
    </citation>
    <scope>NUCLEOTIDE SEQUENCE [LARGE SCALE GENOMIC DNA]</scope>
    <source>
        <strain evidence="6 7">XC_2019</strain>
        <tissue evidence="6">Muscle</tissue>
    </source>
</reference>
<comment type="caution">
    <text evidence="6">The sequence shown here is derived from an EMBL/GenBank/DDBJ whole genome shotgun (WGS) entry which is preliminary data.</text>
</comment>
<dbReference type="EMBL" id="JAHRIN010009979">
    <property type="protein sequence ID" value="MEQ2194968.1"/>
    <property type="molecule type" value="Genomic_DNA"/>
</dbReference>
<sequence length="117" mass="12578">NLQGILNSQTLAFDPFPLMEKMKIKQVITVSHHSDQALAQASLLHMVIVSSLIGAGKQLVQYTAAPLLLTEPVILGDGDADLPSLLEYETEPLFNSDAATDNPPDILLSPSQLDSNL</sequence>
<accession>A0ABV0QHP0</accession>
<keyword evidence="2" id="KW-0346">Stress response</keyword>
<feature type="non-terminal residue" evidence="6">
    <location>
        <position position="1"/>
    </location>
</feature>
<dbReference type="Pfam" id="PF06546">
    <property type="entry name" value="Vert_HS_TF"/>
    <property type="match status" value="1"/>
</dbReference>
<keyword evidence="7" id="KW-1185">Reference proteome</keyword>
<dbReference type="Proteomes" id="UP001434883">
    <property type="component" value="Unassembled WGS sequence"/>
</dbReference>
<name>A0ABV0QHP0_9TELE</name>
<organism evidence="6 7">
    <name type="scientific">Xenoophorus captivus</name>
    <dbReference type="NCBI Taxonomy" id="1517983"/>
    <lineage>
        <taxon>Eukaryota</taxon>
        <taxon>Metazoa</taxon>
        <taxon>Chordata</taxon>
        <taxon>Craniata</taxon>
        <taxon>Vertebrata</taxon>
        <taxon>Euteleostomi</taxon>
        <taxon>Actinopterygii</taxon>
        <taxon>Neopterygii</taxon>
        <taxon>Teleostei</taxon>
        <taxon>Neoteleostei</taxon>
        <taxon>Acanthomorphata</taxon>
        <taxon>Ovalentaria</taxon>
        <taxon>Atherinomorphae</taxon>
        <taxon>Cyprinodontiformes</taxon>
        <taxon>Goodeidae</taxon>
        <taxon>Xenoophorus</taxon>
    </lineage>
</organism>
<protein>
    <recommendedName>
        <fullName evidence="5">Vertebrate heat shock transcription factor C-terminal domain-containing protein</fullName>
    </recommendedName>
</protein>
<evidence type="ECO:0000259" key="5">
    <source>
        <dbReference type="Pfam" id="PF06546"/>
    </source>
</evidence>
<gene>
    <name evidence="6" type="ORF">XENOCAPTIV_005325</name>
</gene>
<proteinExistence type="predicted"/>
<evidence type="ECO:0000313" key="6">
    <source>
        <dbReference type="EMBL" id="MEQ2194968.1"/>
    </source>
</evidence>
<feature type="domain" description="Vertebrate heat shock transcription factor C-terminal" evidence="5">
    <location>
        <begin position="1"/>
        <end position="111"/>
    </location>
</feature>
<keyword evidence="1" id="KW-0805">Transcription regulation</keyword>
<evidence type="ECO:0000256" key="2">
    <source>
        <dbReference type="ARBA" id="ARBA00023016"/>
    </source>
</evidence>
<evidence type="ECO:0000256" key="4">
    <source>
        <dbReference type="SAM" id="MobiDB-lite"/>
    </source>
</evidence>
<evidence type="ECO:0000256" key="3">
    <source>
        <dbReference type="ARBA" id="ARBA00023163"/>
    </source>
</evidence>
<keyword evidence="3" id="KW-0804">Transcription</keyword>